<evidence type="ECO:0000256" key="2">
    <source>
        <dbReference type="ARBA" id="ARBA00010617"/>
    </source>
</evidence>
<evidence type="ECO:0000256" key="6">
    <source>
        <dbReference type="PIRSR" id="PIRSR602401-1"/>
    </source>
</evidence>
<protein>
    <submittedName>
        <fullName evidence="7">Cytochrome p450 94b3</fullName>
    </submittedName>
</protein>
<dbReference type="InterPro" id="IPR002401">
    <property type="entry name" value="Cyt_P450_E_grp-I"/>
</dbReference>
<evidence type="ECO:0000313" key="7">
    <source>
        <dbReference type="EMBL" id="OIT36508.1"/>
    </source>
</evidence>
<name>A0A314L4D5_NICAT</name>
<keyword evidence="8" id="KW-1185">Reference proteome</keyword>
<comment type="caution">
    <text evidence="7">The sequence shown here is derived from an EMBL/GenBank/DDBJ whole genome shotgun (WGS) entry which is preliminary data.</text>
</comment>
<dbReference type="GO" id="GO:0020037">
    <property type="term" value="F:heme binding"/>
    <property type="evidence" value="ECO:0007669"/>
    <property type="project" value="InterPro"/>
</dbReference>
<reference evidence="7" key="1">
    <citation type="submission" date="2016-11" db="EMBL/GenBank/DDBJ databases">
        <title>The genome of Nicotiana attenuata.</title>
        <authorList>
            <person name="Xu S."/>
            <person name="Brockmoeller T."/>
            <person name="Gaquerel E."/>
            <person name="Navarro A."/>
            <person name="Kuhl H."/>
            <person name="Gase K."/>
            <person name="Ling Z."/>
            <person name="Zhou W."/>
            <person name="Kreitzer C."/>
            <person name="Stanke M."/>
            <person name="Tang H."/>
            <person name="Lyons E."/>
            <person name="Pandey P."/>
            <person name="Pandey S.P."/>
            <person name="Timmermann B."/>
            <person name="Baldwin I.T."/>
        </authorList>
    </citation>
    <scope>NUCLEOTIDE SEQUENCE [LARGE SCALE GENOMIC DNA]</scope>
    <source>
        <strain evidence="7">UT</strain>
    </source>
</reference>
<dbReference type="GO" id="GO:0005506">
    <property type="term" value="F:iron ion binding"/>
    <property type="evidence" value="ECO:0007669"/>
    <property type="project" value="InterPro"/>
</dbReference>
<dbReference type="Gramene" id="OIT36508">
    <property type="protein sequence ID" value="OIT36508"/>
    <property type="gene ID" value="A4A49_02081"/>
</dbReference>
<keyword evidence="3 6" id="KW-0479">Metal-binding</keyword>
<dbReference type="SUPFAM" id="SSF48264">
    <property type="entry name" value="Cytochrome P450"/>
    <property type="match status" value="1"/>
</dbReference>
<dbReference type="InterPro" id="IPR001128">
    <property type="entry name" value="Cyt_P450"/>
</dbReference>
<dbReference type="Proteomes" id="UP000187609">
    <property type="component" value="Unassembled WGS sequence"/>
</dbReference>
<dbReference type="STRING" id="49451.A0A314L4D5"/>
<comment type="similarity">
    <text evidence="2">Belongs to the cytochrome P450 family.</text>
</comment>
<keyword evidence="6" id="KW-0349">Heme</keyword>
<evidence type="ECO:0000313" key="8">
    <source>
        <dbReference type="Proteomes" id="UP000187609"/>
    </source>
</evidence>
<organism evidence="7 8">
    <name type="scientific">Nicotiana attenuata</name>
    <name type="common">Coyote tobacco</name>
    <dbReference type="NCBI Taxonomy" id="49451"/>
    <lineage>
        <taxon>Eukaryota</taxon>
        <taxon>Viridiplantae</taxon>
        <taxon>Streptophyta</taxon>
        <taxon>Embryophyta</taxon>
        <taxon>Tracheophyta</taxon>
        <taxon>Spermatophyta</taxon>
        <taxon>Magnoliopsida</taxon>
        <taxon>eudicotyledons</taxon>
        <taxon>Gunneridae</taxon>
        <taxon>Pentapetalae</taxon>
        <taxon>asterids</taxon>
        <taxon>lamiids</taxon>
        <taxon>Solanales</taxon>
        <taxon>Solanaceae</taxon>
        <taxon>Nicotianoideae</taxon>
        <taxon>Nicotianeae</taxon>
        <taxon>Nicotiana</taxon>
    </lineage>
</organism>
<dbReference type="EMBL" id="MJEQ01000426">
    <property type="protein sequence ID" value="OIT36508.1"/>
    <property type="molecule type" value="Genomic_DNA"/>
</dbReference>
<dbReference type="PANTHER" id="PTHR24296">
    <property type="entry name" value="CYTOCHROME P450"/>
    <property type="match status" value="1"/>
</dbReference>
<evidence type="ECO:0000256" key="1">
    <source>
        <dbReference type="ARBA" id="ARBA00001971"/>
    </source>
</evidence>
<accession>A0A314L4D5</accession>
<dbReference type="PRINTS" id="PR00463">
    <property type="entry name" value="EP450I"/>
</dbReference>
<gene>
    <name evidence="7" type="primary">CYP94B3_2</name>
    <name evidence="7" type="ORF">A4A49_02081</name>
</gene>
<dbReference type="GO" id="GO:0016705">
    <property type="term" value="F:oxidoreductase activity, acting on paired donors, with incorporation or reduction of molecular oxygen"/>
    <property type="evidence" value="ECO:0007669"/>
    <property type="project" value="InterPro"/>
</dbReference>
<dbReference type="SMR" id="A0A314L4D5"/>
<evidence type="ECO:0000256" key="5">
    <source>
        <dbReference type="ARBA" id="ARBA00023004"/>
    </source>
</evidence>
<dbReference type="AlphaFoldDB" id="A0A314L4D5"/>
<dbReference type="PRINTS" id="PR00385">
    <property type="entry name" value="P450"/>
</dbReference>
<feature type="binding site" description="axial binding residue" evidence="6">
    <location>
        <position position="292"/>
    </location>
    <ligand>
        <name>heme</name>
        <dbReference type="ChEBI" id="CHEBI:30413"/>
    </ligand>
    <ligandPart>
        <name>Fe</name>
        <dbReference type="ChEBI" id="CHEBI:18248"/>
    </ligandPart>
</feature>
<comment type="cofactor">
    <cofactor evidence="1 6">
        <name>heme</name>
        <dbReference type="ChEBI" id="CHEBI:30413"/>
    </cofactor>
</comment>
<keyword evidence="5 6" id="KW-0408">Iron</keyword>
<sequence>MSNRLLPFLKSAAAMNKSTLDLQETFRRLTYDLVCQIGFSYDLQYLLPSLPPTPFADAYETALKISMGRYTTLPFIWKVKKKFNTKSQKRLKHVVDEIQEFMGKRIKEKKEKLVNNRKWIDDHDDLFDRIMKRGQDKLQLGEAYYVDAAINFILAGQDTLCSALTWFFWLVSTNPSVEIEIVKEIKEKDDWREMVYTHASICESMRLYPPVPVEGKQAAEDDVWPDGTKVKKGMRVCFHILAMGRSEELWGSNWADFRPERWLDKSVETGEWRFIARDPFTYPVFLAGPRTCLGKQVAFIQMKMVASTILKHFRVIPSMEDFVPSYHSSVTSKMKNGFPVKILERF</sequence>
<dbReference type="Gene3D" id="1.10.630.10">
    <property type="entry name" value="Cytochrome P450"/>
    <property type="match status" value="1"/>
</dbReference>
<dbReference type="Pfam" id="PF00067">
    <property type="entry name" value="p450"/>
    <property type="match status" value="1"/>
</dbReference>
<proteinExistence type="inferred from homology"/>
<evidence type="ECO:0000256" key="4">
    <source>
        <dbReference type="ARBA" id="ARBA00023002"/>
    </source>
</evidence>
<keyword evidence="4" id="KW-0560">Oxidoreductase</keyword>
<dbReference type="GO" id="GO:0004497">
    <property type="term" value="F:monooxygenase activity"/>
    <property type="evidence" value="ECO:0007669"/>
    <property type="project" value="InterPro"/>
</dbReference>
<evidence type="ECO:0000256" key="3">
    <source>
        <dbReference type="ARBA" id="ARBA00022723"/>
    </source>
</evidence>
<dbReference type="InterPro" id="IPR036396">
    <property type="entry name" value="Cyt_P450_sf"/>
</dbReference>